<keyword evidence="1" id="KW-0472">Membrane</keyword>
<dbReference type="AlphaFoldDB" id="A0A841Q1E3"/>
<dbReference type="Proteomes" id="UP000568839">
    <property type="component" value="Unassembled WGS sequence"/>
</dbReference>
<reference evidence="2 3" key="1">
    <citation type="submission" date="2020-08" db="EMBL/GenBank/DDBJ databases">
        <title>Genomic Encyclopedia of Type Strains, Phase IV (KMG-IV): sequencing the most valuable type-strain genomes for metagenomic binning, comparative biology and taxonomic classification.</title>
        <authorList>
            <person name="Goeker M."/>
        </authorList>
    </citation>
    <scope>NUCLEOTIDE SEQUENCE [LARGE SCALE GENOMIC DNA]</scope>
    <source>
        <strain evidence="2 3">DSM 21769</strain>
    </source>
</reference>
<proteinExistence type="predicted"/>
<organism evidence="2 3">
    <name type="scientific">Geomicrobium halophilum</name>
    <dbReference type="NCBI Taxonomy" id="549000"/>
    <lineage>
        <taxon>Bacteria</taxon>
        <taxon>Bacillati</taxon>
        <taxon>Bacillota</taxon>
        <taxon>Bacilli</taxon>
        <taxon>Bacillales</taxon>
        <taxon>Geomicrobium</taxon>
    </lineage>
</organism>
<evidence type="ECO:0000313" key="2">
    <source>
        <dbReference type="EMBL" id="MBB6451545.1"/>
    </source>
</evidence>
<evidence type="ECO:0000256" key="1">
    <source>
        <dbReference type="SAM" id="Phobius"/>
    </source>
</evidence>
<sequence>MAETNACPTCKSNKIWEMTQKRYIFTMSVPPLIVIILIAVLVEPVFIAFMPAIILTNIILAKRKAPILFCKECRHQSTSTIF</sequence>
<evidence type="ECO:0008006" key="4">
    <source>
        <dbReference type="Google" id="ProtNLM"/>
    </source>
</evidence>
<feature type="transmembrane region" description="Helical" evidence="1">
    <location>
        <begin position="32"/>
        <end position="61"/>
    </location>
</feature>
<protein>
    <recommendedName>
        <fullName evidence="4">Cxxc_20_cxxc protein</fullName>
    </recommendedName>
</protein>
<comment type="caution">
    <text evidence="2">The sequence shown here is derived from an EMBL/GenBank/DDBJ whole genome shotgun (WGS) entry which is preliminary data.</text>
</comment>
<dbReference type="EMBL" id="JACHHJ010000008">
    <property type="protein sequence ID" value="MBB6451545.1"/>
    <property type="molecule type" value="Genomic_DNA"/>
</dbReference>
<evidence type="ECO:0000313" key="3">
    <source>
        <dbReference type="Proteomes" id="UP000568839"/>
    </source>
</evidence>
<keyword evidence="3" id="KW-1185">Reference proteome</keyword>
<dbReference type="RefSeq" id="WP_184405887.1">
    <property type="nucleotide sequence ID" value="NZ_JACHHJ010000008.1"/>
</dbReference>
<gene>
    <name evidence="2" type="ORF">HNR44_003558</name>
</gene>
<name>A0A841Q1E3_9BACL</name>
<keyword evidence="1" id="KW-0812">Transmembrane</keyword>
<accession>A0A841Q1E3</accession>
<keyword evidence="1" id="KW-1133">Transmembrane helix</keyword>